<dbReference type="InterPro" id="IPR034204">
    <property type="entry name" value="PfSUB1-like_cat_dom"/>
</dbReference>
<feature type="domain" description="Peptidase S8/S53" evidence="8">
    <location>
        <begin position="396"/>
        <end position="664"/>
    </location>
</feature>
<feature type="active site" description="Charge relay system" evidence="5 6">
    <location>
        <position position="460"/>
    </location>
</feature>
<proteinExistence type="inferred from homology"/>
<comment type="similarity">
    <text evidence="1 6 7">Belongs to the peptidase S8 family.</text>
</comment>
<comment type="caution">
    <text evidence="10">The sequence shown here is derived from an EMBL/GenBank/DDBJ whole genome shotgun (WGS) entry which is preliminary data.</text>
</comment>
<evidence type="ECO:0000256" key="6">
    <source>
        <dbReference type="PROSITE-ProRule" id="PRU01240"/>
    </source>
</evidence>
<dbReference type="InterPro" id="IPR036852">
    <property type="entry name" value="Peptidase_S8/S53_dom_sf"/>
</dbReference>
<dbReference type="PROSITE" id="PS00330">
    <property type="entry name" value="HEMOLYSIN_CALCIUM"/>
    <property type="match status" value="1"/>
</dbReference>
<dbReference type="PRINTS" id="PR00723">
    <property type="entry name" value="SUBTILISIN"/>
</dbReference>
<dbReference type="EC" id="3.4.21.62" evidence="10"/>
<feature type="domain" description="Peptidase C-terminal archaeal/bacterial" evidence="9">
    <location>
        <begin position="243"/>
        <end position="316"/>
    </location>
</feature>
<feature type="active site" description="Charge relay system" evidence="5 6">
    <location>
        <position position="405"/>
    </location>
</feature>
<dbReference type="AlphaFoldDB" id="U7QH23"/>
<dbReference type="Proteomes" id="UP000017127">
    <property type="component" value="Unassembled WGS sequence"/>
</dbReference>
<dbReference type="PANTHER" id="PTHR43806:SF11">
    <property type="entry name" value="CEREVISIN-RELATED"/>
    <property type="match status" value="1"/>
</dbReference>
<dbReference type="PRINTS" id="PR00313">
    <property type="entry name" value="CABNDNGRPT"/>
</dbReference>
<dbReference type="EMBL" id="AUZM01000050">
    <property type="protein sequence ID" value="ERT05736.1"/>
    <property type="molecule type" value="Genomic_DNA"/>
</dbReference>
<reference evidence="10 11" key="1">
    <citation type="journal article" date="2013" name="Front. Microbiol.">
        <title>Comparative genomic analyses of the cyanobacterium, Lyngbya aestuarii BL J, a powerful hydrogen producer.</title>
        <authorList>
            <person name="Kothari A."/>
            <person name="Vaughn M."/>
            <person name="Garcia-Pichel F."/>
        </authorList>
    </citation>
    <scope>NUCLEOTIDE SEQUENCE [LARGE SCALE GENOMIC DNA]</scope>
    <source>
        <strain evidence="10 11">BL J</strain>
    </source>
</reference>
<evidence type="ECO:0000256" key="2">
    <source>
        <dbReference type="ARBA" id="ARBA00022670"/>
    </source>
</evidence>
<dbReference type="InterPro" id="IPR023828">
    <property type="entry name" value="Peptidase_S8_Ser-AS"/>
</dbReference>
<evidence type="ECO:0000256" key="1">
    <source>
        <dbReference type="ARBA" id="ARBA00011073"/>
    </source>
</evidence>
<dbReference type="PANTHER" id="PTHR43806">
    <property type="entry name" value="PEPTIDASE S8"/>
    <property type="match status" value="1"/>
</dbReference>
<dbReference type="RefSeq" id="WP_023068035.1">
    <property type="nucleotide sequence ID" value="NZ_AUZM01000050.1"/>
</dbReference>
<keyword evidence="3 6" id="KW-0378">Hydrolase</keyword>
<dbReference type="InterPro" id="IPR000209">
    <property type="entry name" value="Peptidase_S8/S53_dom"/>
</dbReference>
<dbReference type="Gene3D" id="2.60.120.380">
    <property type="match status" value="1"/>
</dbReference>
<organism evidence="10 11">
    <name type="scientific">Lyngbya aestuarii BL J</name>
    <dbReference type="NCBI Taxonomy" id="1348334"/>
    <lineage>
        <taxon>Bacteria</taxon>
        <taxon>Bacillati</taxon>
        <taxon>Cyanobacteriota</taxon>
        <taxon>Cyanophyceae</taxon>
        <taxon>Oscillatoriophycideae</taxon>
        <taxon>Oscillatoriales</taxon>
        <taxon>Microcoleaceae</taxon>
        <taxon>Lyngbya</taxon>
    </lineage>
</organism>
<dbReference type="GO" id="GO:0005509">
    <property type="term" value="F:calcium ion binding"/>
    <property type="evidence" value="ECO:0007669"/>
    <property type="project" value="InterPro"/>
</dbReference>
<dbReference type="SUPFAM" id="SSF89260">
    <property type="entry name" value="Collagen-binding domain"/>
    <property type="match status" value="1"/>
</dbReference>
<dbReference type="InterPro" id="IPR023827">
    <property type="entry name" value="Peptidase_S8_Asp-AS"/>
</dbReference>
<accession>U7QH23</accession>
<evidence type="ECO:0000256" key="3">
    <source>
        <dbReference type="ARBA" id="ARBA00022801"/>
    </source>
</evidence>
<dbReference type="InterPro" id="IPR007280">
    <property type="entry name" value="Peptidase_C_arc/bac"/>
</dbReference>
<dbReference type="InterPro" id="IPR018511">
    <property type="entry name" value="Hemolysin-typ_Ca-bd_CS"/>
</dbReference>
<dbReference type="Pfam" id="PF04151">
    <property type="entry name" value="PPC"/>
    <property type="match status" value="1"/>
</dbReference>
<keyword evidence="4 6" id="KW-0720">Serine protease</keyword>
<protein>
    <submittedName>
        <fullName evidence="10">Subtilisin domain protein</fullName>
        <ecNumber evidence="10">3.4.21.62</ecNumber>
    </submittedName>
</protein>
<keyword evidence="11" id="KW-1185">Reference proteome</keyword>
<dbReference type="InterPro" id="IPR001343">
    <property type="entry name" value="Hemolysn_Ca-bd"/>
</dbReference>
<dbReference type="PROSITE" id="PS00138">
    <property type="entry name" value="SUBTILASE_SER"/>
    <property type="match status" value="1"/>
</dbReference>
<dbReference type="PROSITE" id="PS51892">
    <property type="entry name" value="SUBTILASE"/>
    <property type="match status" value="1"/>
</dbReference>
<dbReference type="Gene3D" id="3.40.50.200">
    <property type="entry name" value="Peptidase S8/S53 domain"/>
    <property type="match status" value="1"/>
</dbReference>
<dbReference type="PROSITE" id="PS00136">
    <property type="entry name" value="SUBTILASE_ASP"/>
    <property type="match status" value="1"/>
</dbReference>
<dbReference type="OrthoDB" id="9798386at2"/>
<evidence type="ECO:0000313" key="10">
    <source>
        <dbReference type="EMBL" id="ERT05736.1"/>
    </source>
</evidence>
<dbReference type="Pfam" id="PF00082">
    <property type="entry name" value="Peptidase_S8"/>
    <property type="match status" value="1"/>
</dbReference>
<keyword evidence="2 6" id="KW-0645">Protease</keyword>
<evidence type="ECO:0000313" key="11">
    <source>
        <dbReference type="Proteomes" id="UP000017127"/>
    </source>
</evidence>
<evidence type="ECO:0000256" key="4">
    <source>
        <dbReference type="ARBA" id="ARBA00022825"/>
    </source>
</evidence>
<evidence type="ECO:0000256" key="7">
    <source>
        <dbReference type="RuleBase" id="RU003355"/>
    </source>
</evidence>
<dbReference type="Gene3D" id="2.150.10.10">
    <property type="entry name" value="Serralysin-like metalloprotease, C-terminal"/>
    <property type="match status" value="1"/>
</dbReference>
<feature type="active site" description="Charge relay system" evidence="5 6">
    <location>
        <position position="630"/>
    </location>
</feature>
<dbReference type="PATRIC" id="fig|1348334.3.peg.4146"/>
<dbReference type="InterPro" id="IPR022398">
    <property type="entry name" value="Peptidase_S8_His-AS"/>
</dbReference>
<dbReference type="CDD" id="cd07473">
    <property type="entry name" value="Peptidases_S8_Subtilisin_like"/>
    <property type="match status" value="1"/>
</dbReference>
<evidence type="ECO:0000259" key="9">
    <source>
        <dbReference type="Pfam" id="PF04151"/>
    </source>
</evidence>
<dbReference type="SUPFAM" id="SSF51120">
    <property type="entry name" value="beta-Roll"/>
    <property type="match status" value="1"/>
</dbReference>
<dbReference type="InterPro" id="IPR015500">
    <property type="entry name" value="Peptidase_S8_subtilisin-rel"/>
</dbReference>
<dbReference type="Pfam" id="PF00353">
    <property type="entry name" value="HemolysinCabind"/>
    <property type="match status" value="2"/>
</dbReference>
<dbReference type="PROSITE" id="PS00137">
    <property type="entry name" value="SUBTILASE_HIS"/>
    <property type="match status" value="1"/>
</dbReference>
<dbReference type="InterPro" id="IPR011049">
    <property type="entry name" value="Serralysin-like_metalloprot_C"/>
</dbReference>
<evidence type="ECO:0000259" key="8">
    <source>
        <dbReference type="Pfam" id="PF00082"/>
    </source>
</evidence>
<dbReference type="GO" id="GO:0004252">
    <property type="term" value="F:serine-type endopeptidase activity"/>
    <property type="evidence" value="ECO:0007669"/>
    <property type="project" value="UniProtKB-UniRule"/>
</dbReference>
<sequence>MLNFFEDGFFLEDEANLFRVDSGLSTHIESLSISNDDHWIASSIIPEFSVNNIGNDDLVGSDLNETLNGGEGDDLLTGNGGNDALSGELGNDTLLGGFGDDYLVGQEGNDWLEGGVGIDFLVGGLGEDTLVVMDATAANSMPFADLIVDFDPLSDWIKLPDNLAESNLFLEPVFTETGEINTLIGNRLNNTILASVLNTIPTQLEGRLIATATASDSTLGQATDLGILGNITISEFVGDLDPEDIYRFQLDIDSDVNIVLNGLSADADVALLQDINNNQEIDVTDIINTSQKPANFSESVSINALLAGTYYVVVYQYEGDTAYNLSVSATPNPQFNNPETLESFDSRFGYGLVDASAAVSQSAGVPDFPEIPDLGGNDWGRDLIQAPEVWTQGITGENVVVAVIDSGVDYNHPDLFSNIWNNPREIANNGIDDDNNGYVDDSRGWDFVNQDNDPMDFNSHGTHVSGIIAATPDGVGITGVAPNATIMPVRVLDRNGFGKINDALMGIRYAVENGADVINLSLGGNDYISEVLETMSWAVEQGVVVVVAAGNESSSFPSYPARFANQFGIAVGSVDRKNQLSSFSNRAGILPLNYVVAPGGDGGFSDVGDIYSTIPLASSAVPYRFLSGTSMAAPHVAGVVALMLQANPNLTPTQVEDLLTQTADHSTIAV</sequence>
<dbReference type="InterPro" id="IPR050131">
    <property type="entry name" value="Peptidase_S8_subtilisin-like"/>
</dbReference>
<dbReference type="GO" id="GO:0006508">
    <property type="term" value="P:proteolysis"/>
    <property type="evidence" value="ECO:0007669"/>
    <property type="project" value="UniProtKB-KW"/>
</dbReference>
<name>U7QH23_9CYAN</name>
<gene>
    <name evidence="10" type="primary">apr</name>
    <name evidence="10" type="ORF">M595_4291</name>
</gene>
<evidence type="ECO:0000256" key="5">
    <source>
        <dbReference type="PIRSR" id="PIRSR615500-1"/>
    </source>
</evidence>
<dbReference type="SUPFAM" id="SSF52743">
    <property type="entry name" value="Subtilisin-like"/>
    <property type="match status" value="1"/>
</dbReference>